<protein>
    <recommendedName>
        <fullName evidence="2">peptidylprolyl isomerase</fullName>
        <ecNumber evidence="2">5.2.1.8</ecNumber>
    </recommendedName>
</protein>
<evidence type="ECO:0000256" key="4">
    <source>
        <dbReference type="ARBA" id="ARBA00023235"/>
    </source>
</evidence>
<comment type="catalytic activity">
    <reaction evidence="1">
        <text>[protein]-peptidylproline (omega=180) = [protein]-peptidylproline (omega=0)</text>
        <dbReference type="Rhea" id="RHEA:16237"/>
        <dbReference type="Rhea" id="RHEA-COMP:10747"/>
        <dbReference type="Rhea" id="RHEA-COMP:10748"/>
        <dbReference type="ChEBI" id="CHEBI:83833"/>
        <dbReference type="ChEBI" id="CHEBI:83834"/>
        <dbReference type="EC" id="5.2.1.8"/>
    </reaction>
</comment>
<dbReference type="InterPro" id="IPR046357">
    <property type="entry name" value="PPIase_dom_sf"/>
</dbReference>
<dbReference type="Pfam" id="PF00254">
    <property type="entry name" value="FKBP_C"/>
    <property type="match status" value="1"/>
</dbReference>
<feature type="domain" description="PPIase FKBP-type" evidence="5">
    <location>
        <begin position="145"/>
        <end position="231"/>
    </location>
</feature>
<reference evidence="6" key="1">
    <citation type="submission" date="2018-05" db="EMBL/GenBank/DDBJ databases">
        <authorList>
            <person name="Lanie J.A."/>
            <person name="Ng W.-L."/>
            <person name="Kazmierczak K.M."/>
            <person name="Andrzejewski T.M."/>
            <person name="Davidsen T.M."/>
            <person name="Wayne K.J."/>
            <person name="Tettelin H."/>
            <person name="Glass J.I."/>
            <person name="Rusch D."/>
            <person name="Podicherti R."/>
            <person name="Tsui H.-C.T."/>
            <person name="Winkler M.E."/>
        </authorList>
    </citation>
    <scope>NUCLEOTIDE SEQUENCE</scope>
</reference>
<evidence type="ECO:0000256" key="2">
    <source>
        <dbReference type="ARBA" id="ARBA00013194"/>
    </source>
</evidence>
<evidence type="ECO:0000313" key="6">
    <source>
        <dbReference type="EMBL" id="SUZ59421.1"/>
    </source>
</evidence>
<keyword evidence="4" id="KW-0413">Isomerase</keyword>
<dbReference type="PANTHER" id="PTHR43811:SF19">
    <property type="entry name" value="39 KDA FK506-BINDING NUCLEAR PROTEIN"/>
    <property type="match status" value="1"/>
</dbReference>
<dbReference type="Gene3D" id="1.10.287.460">
    <property type="entry name" value="Peptidyl-prolyl cis-trans isomerase, FKBP-type, N-terminal domain"/>
    <property type="match status" value="1"/>
</dbReference>
<dbReference type="SUPFAM" id="SSF54534">
    <property type="entry name" value="FKBP-like"/>
    <property type="match status" value="1"/>
</dbReference>
<sequence>MRLRSNLTAIFAVTILAACQGGSASLETDDQIASYGFGLDIGASLEPTLTHLDRPALLRGIEDVLDELEPAISFEQIAEVTERVGTLIRQEQDAEFEAMTETNRVAGEEYLASNAEKDNVTVTASGLQYEVILEGEAGAARPTTANTVTLHYRGTLIDGSEFDSSYSRGQPATFPVTGVIPGFGEGVQLMSVGSHYRFTIPSNLAYGPQGSGPDIGPNATLIFEIELIEVL</sequence>
<dbReference type="PANTHER" id="PTHR43811">
    <property type="entry name" value="FKBP-TYPE PEPTIDYL-PROLYL CIS-TRANS ISOMERASE FKPA"/>
    <property type="match status" value="1"/>
</dbReference>
<dbReference type="GO" id="GO:0006457">
    <property type="term" value="P:protein folding"/>
    <property type="evidence" value="ECO:0007669"/>
    <property type="project" value="InterPro"/>
</dbReference>
<dbReference type="EC" id="5.2.1.8" evidence="2"/>
<proteinExistence type="predicted"/>
<dbReference type="GO" id="GO:0003755">
    <property type="term" value="F:peptidyl-prolyl cis-trans isomerase activity"/>
    <property type="evidence" value="ECO:0007669"/>
    <property type="project" value="UniProtKB-KW"/>
</dbReference>
<dbReference type="InterPro" id="IPR000774">
    <property type="entry name" value="PPIase_FKBP_N"/>
</dbReference>
<dbReference type="EMBL" id="UINC01000677">
    <property type="protein sequence ID" value="SUZ59421.1"/>
    <property type="molecule type" value="Genomic_DNA"/>
</dbReference>
<dbReference type="Gene3D" id="3.10.50.40">
    <property type="match status" value="1"/>
</dbReference>
<evidence type="ECO:0000259" key="5">
    <source>
        <dbReference type="PROSITE" id="PS50059"/>
    </source>
</evidence>
<name>A0A381NXS7_9ZZZZ</name>
<dbReference type="AlphaFoldDB" id="A0A381NXS7"/>
<dbReference type="Pfam" id="PF01346">
    <property type="entry name" value="FKBP_N"/>
    <property type="match status" value="1"/>
</dbReference>
<organism evidence="6">
    <name type="scientific">marine metagenome</name>
    <dbReference type="NCBI Taxonomy" id="408172"/>
    <lineage>
        <taxon>unclassified sequences</taxon>
        <taxon>metagenomes</taxon>
        <taxon>ecological metagenomes</taxon>
    </lineage>
</organism>
<dbReference type="PROSITE" id="PS50059">
    <property type="entry name" value="FKBP_PPIASE"/>
    <property type="match status" value="1"/>
</dbReference>
<gene>
    <name evidence="6" type="ORF">METZ01_LOCUS12275</name>
</gene>
<accession>A0A381NXS7</accession>
<keyword evidence="3" id="KW-0697">Rotamase</keyword>
<dbReference type="PROSITE" id="PS51257">
    <property type="entry name" value="PROKAR_LIPOPROTEIN"/>
    <property type="match status" value="1"/>
</dbReference>
<evidence type="ECO:0000256" key="1">
    <source>
        <dbReference type="ARBA" id="ARBA00000971"/>
    </source>
</evidence>
<dbReference type="InterPro" id="IPR001179">
    <property type="entry name" value="PPIase_FKBP_dom"/>
</dbReference>
<dbReference type="InterPro" id="IPR036944">
    <property type="entry name" value="PPIase_FKBP_N_sf"/>
</dbReference>
<evidence type="ECO:0000256" key="3">
    <source>
        <dbReference type="ARBA" id="ARBA00023110"/>
    </source>
</evidence>